<dbReference type="SUPFAM" id="SSF51621">
    <property type="entry name" value="Phosphoenolpyruvate/pyruvate domain"/>
    <property type="match status" value="1"/>
</dbReference>
<dbReference type="InterPro" id="IPR015813">
    <property type="entry name" value="Pyrv/PenolPyrv_kinase-like_dom"/>
</dbReference>
<sequence>MHNMQSNFIRNQLSYTFESFKTSTNHRCSLTVDEEHSIIVSTLKNVISGHTDTPITSSLLIPSTSGTHNTNNKISLLSEHPVEVCQVCGIIGCLGCNFFWQNAPACDGGAQQKGGGCGYDIADFVEIEFLGEQLYYWVYTGTDVYSYCDKRLKLSRRYPSGSLQTECRRLGDSDNPEVSLCAFKAALCRCNIFPVVVTHVVEGMTHNLRPTCAEATDGANVVLDGQYLDNKSSKLQEVMQFFLVLRLCVDYPVETICIVGKICAEDLTHSYMMKMNYITTYLTLHARIETHVWVKMGHF</sequence>
<name>A0A2U1KRU9_ARTAN</name>
<keyword evidence="2" id="KW-1185">Reference proteome</keyword>
<organism evidence="1 2">
    <name type="scientific">Artemisia annua</name>
    <name type="common">Sweet wormwood</name>
    <dbReference type="NCBI Taxonomy" id="35608"/>
    <lineage>
        <taxon>Eukaryota</taxon>
        <taxon>Viridiplantae</taxon>
        <taxon>Streptophyta</taxon>
        <taxon>Embryophyta</taxon>
        <taxon>Tracheophyta</taxon>
        <taxon>Spermatophyta</taxon>
        <taxon>Magnoliopsida</taxon>
        <taxon>eudicotyledons</taxon>
        <taxon>Gunneridae</taxon>
        <taxon>Pentapetalae</taxon>
        <taxon>asterids</taxon>
        <taxon>campanulids</taxon>
        <taxon>Asterales</taxon>
        <taxon>Asteraceae</taxon>
        <taxon>Asteroideae</taxon>
        <taxon>Anthemideae</taxon>
        <taxon>Artemisiinae</taxon>
        <taxon>Artemisia</taxon>
    </lineage>
</organism>
<dbReference type="Gene3D" id="3.20.20.60">
    <property type="entry name" value="Phosphoenolpyruvate-binding domains"/>
    <property type="match status" value="1"/>
</dbReference>
<dbReference type="AlphaFoldDB" id="A0A2U1KRU9"/>
<evidence type="ECO:0000313" key="1">
    <source>
        <dbReference type="EMBL" id="PWA39479.1"/>
    </source>
</evidence>
<protein>
    <submittedName>
        <fullName evidence="1">AP2/ERF domain-containing protein</fullName>
    </submittedName>
</protein>
<dbReference type="OrthoDB" id="49610at2759"/>
<accession>A0A2U1KRU9</accession>
<dbReference type="STRING" id="35608.A0A2U1KRU9"/>
<dbReference type="Proteomes" id="UP000245207">
    <property type="component" value="Unassembled WGS sequence"/>
</dbReference>
<evidence type="ECO:0000313" key="2">
    <source>
        <dbReference type="Proteomes" id="UP000245207"/>
    </source>
</evidence>
<dbReference type="GO" id="GO:0003824">
    <property type="term" value="F:catalytic activity"/>
    <property type="evidence" value="ECO:0007669"/>
    <property type="project" value="InterPro"/>
</dbReference>
<proteinExistence type="predicted"/>
<comment type="caution">
    <text evidence="1">The sequence shown here is derived from an EMBL/GenBank/DDBJ whole genome shotgun (WGS) entry which is preliminary data.</text>
</comment>
<gene>
    <name evidence="1" type="ORF">CTI12_AA571760</name>
</gene>
<dbReference type="EMBL" id="PKPP01014610">
    <property type="protein sequence ID" value="PWA39479.1"/>
    <property type="molecule type" value="Genomic_DNA"/>
</dbReference>
<dbReference type="InterPro" id="IPR040442">
    <property type="entry name" value="Pyrv_kinase-like_dom_sf"/>
</dbReference>
<reference evidence="1 2" key="1">
    <citation type="journal article" date="2018" name="Mol. Plant">
        <title>The genome of Artemisia annua provides insight into the evolution of Asteraceae family and artemisinin biosynthesis.</title>
        <authorList>
            <person name="Shen Q."/>
            <person name="Zhang L."/>
            <person name="Liao Z."/>
            <person name="Wang S."/>
            <person name="Yan T."/>
            <person name="Shi P."/>
            <person name="Liu M."/>
            <person name="Fu X."/>
            <person name="Pan Q."/>
            <person name="Wang Y."/>
            <person name="Lv Z."/>
            <person name="Lu X."/>
            <person name="Zhang F."/>
            <person name="Jiang W."/>
            <person name="Ma Y."/>
            <person name="Chen M."/>
            <person name="Hao X."/>
            <person name="Li L."/>
            <person name="Tang Y."/>
            <person name="Lv G."/>
            <person name="Zhou Y."/>
            <person name="Sun X."/>
            <person name="Brodelius P.E."/>
            <person name="Rose J.K.C."/>
            <person name="Tang K."/>
        </authorList>
    </citation>
    <scope>NUCLEOTIDE SEQUENCE [LARGE SCALE GENOMIC DNA]</scope>
    <source>
        <strain evidence="2">cv. Huhao1</strain>
        <tissue evidence="1">Leaf</tissue>
    </source>
</reference>